<keyword evidence="1" id="KW-0812">Transmembrane</keyword>
<dbReference type="AlphaFoldDB" id="A0A397SLR5"/>
<proteinExistence type="predicted"/>
<accession>A0A397SLR5</accession>
<name>A0A397SLR5_9GLOM</name>
<feature type="transmembrane region" description="Helical" evidence="1">
    <location>
        <begin position="74"/>
        <end position="94"/>
    </location>
</feature>
<dbReference type="EMBL" id="QKYT01000418">
    <property type="protein sequence ID" value="RIA85556.1"/>
    <property type="molecule type" value="Genomic_DNA"/>
</dbReference>
<evidence type="ECO:0000313" key="2">
    <source>
        <dbReference type="EMBL" id="RIA85556.1"/>
    </source>
</evidence>
<keyword evidence="3" id="KW-1185">Reference proteome</keyword>
<organism evidence="2 3">
    <name type="scientific">Glomus cerebriforme</name>
    <dbReference type="NCBI Taxonomy" id="658196"/>
    <lineage>
        <taxon>Eukaryota</taxon>
        <taxon>Fungi</taxon>
        <taxon>Fungi incertae sedis</taxon>
        <taxon>Mucoromycota</taxon>
        <taxon>Glomeromycotina</taxon>
        <taxon>Glomeromycetes</taxon>
        <taxon>Glomerales</taxon>
        <taxon>Glomeraceae</taxon>
        <taxon>Glomus</taxon>
    </lineage>
</organism>
<comment type="caution">
    <text evidence="2">The sequence shown here is derived from an EMBL/GenBank/DDBJ whole genome shotgun (WGS) entry which is preliminary data.</text>
</comment>
<sequence>MNKIPIWFDIVRNFMINHNNRIISIFMCQIFETLQTLHSIVPAITWKKLSNKFPVDEAEWNYVKMNHDKYKLEILHFLFFFFFLPQLLISRIYAIDSKLLIGKALVREIIFYIVYAGGSDIDRRRNGWDNLFRKSNVIKEYGSI</sequence>
<gene>
    <name evidence="2" type="ORF">C1645_366555</name>
</gene>
<protein>
    <submittedName>
        <fullName evidence="2">Uncharacterized protein</fullName>
    </submittedName>
</protein>
<evidence type="ECO:0000256" key="1">
    <source>
        <dbReference type="SAM" id="Phobius"/>
    </source>
</evidence>
<keyword evidence="1" id="KW-1133">Transmembrane helix</keyword>
<keyword evidence="1" id="KW-0472">Membrane</keyword>
<dbReference type="Proteomes" id="UP000265703">
    <property type="component" value="Unassembled WGS sequence"/>
</dbReference>
<evidence type="ECO:0000313" key="3">
    <source>
        <dbReference type="Proteomes" id="UP000265703"/>
    </source>
</evidence>
<reference evidence="2 3" key="1">
    <citation type="submission" date="2018-06" db="EMBL/GenBank/DDBJ databases">
        <title>Comparative genomics reveals the genomic features of Rhizophagus irregularis, R. cerebriforme, R. diaphanum and Gigaspora rosea, and their symbiotic lifestyle signature.</title>
        <authorList>
            <person name="Morin E."/>
            <person name="San Clemente H."/>
            <person name="Chen E.C.H."/>
            <person name="De La Providencia I."/>
            <person name="Hainaut M."/>
            <person name="Kuo A."/>
            <person name="Kohler A."/>
            <person name="Murat C."/>
            <person name="Tang N."/>
            <person name="Roy S."/>
            <person name="Loubradou J."/>
            <person name="Henrissat B."/>
            <person name="Grigoriev I.V."/>
            <person name="Corradi N."/>
            <person name="Roux C."/>
            <person name="Martin F.M."/>
        </authorList>
    </citation>
    <scope>NUCLEOTIDE SEQUENCE [LARGE SCALE GENOMIC DNA]</scope>
    <source>
        <strain evidence="2 3">DAOM 227022</strain>
    </source>
</reference>